<comment type="caution">
    <text evidence="1">The sequence shown here is derived from an EMBL/GenBank/DDBJ whole genome shotgun (WGS) entry which is preliminary data.</text>
</comment>
<organism evidence="1 2">
    <name type="scientific">Ruminococcus callidus ATCC 27760</name>
    <dbReference type="NCBI Taxonomy" id="411473"/>
    <lineage>
        <taxon>Bacteria</taxon>
        <taxon>Bacillati</taxon>
        <taxon>Bacillota</taxon>
        <taxon>Clostridia</taxon>
        <taxon>Eubacteriales</taxon>
        <taxon>Oscillospiraceae</taxon>
        <taxon>Ruminococcus</taxon>
    </lineage>
</organism>
<accession>U2KXY5</accession>
<feature type="non-terminal residue" evidence="1">
    <location>
        <position position="1"/>
    </location>
</feature>
<dbReference type="HOGENOM" id="CLU_2928340_0_0_9"/>
<gene>
    <name evidence="1" type="ORF">RUMCAL_00655</name>
</gene>
<dbReference type="AlphaFoldDB" id="U2KXY5"/>
<protein>
    <submittedName>
        <fullName evidence="1">Uncharacterized protein</fullName>
    </submittedName>
</protein>
<reference evidence="1 2" key="1">
    <citation type="submission" date="2013-07" db="EMBL/GenBank/DDBJ databases">
        <authorList>
            <person name="Weinstock G."/>
            <person name="Sodergren E."/>
            <person name="Wylie T."/>
            <person name="Fulton L."/>
            <person name="Fulton R."/>
            <person name="Fronick C."/>
            <person name="O'Laughlin M."/>
            <person name="Godfrey J."/>
            <person name="Miner T."/>
            <person name="Herter B."/>
            <person name="Appelbaum E."/>
            <person name="Cordes M."/>
            <person name="Lek S."/>
            <person name="Wollam A."/>
            <person name="Pepin K.H."/>
            <person name="Palsikar V.B."/>
            <person name="Mitreva M."/>
            <person name="Wilson R.K."/>
        </authorList>
    </citation>
    <scope>NUCLEOTIDE SEQUENCE [LARGE SCALE GENOMIC DNA]</scope>
    <source>
        <strain evidence="1 2">ATCC 27760</strain>
    </source>
</reference>
<sequence length="60" mass="6907">RSKKRKEFAFHLYYKVKYHPKITHQQNSPGGAYRRLPAAVTLPFSLLKLGRKVSGDPPRA</sequence>
<evidence type="ECO:0000313" key="2">
    <source>
        <dbReference type="Proteomes" id="UP000016662"/>
    </source>
</evidence>
<dbReference type="Proteomes" id="UP000016662">
    <property type="component" value="Unassembled WGS sequence"/>
</dbReference>
<keyword evidence="2" id="KW-1185">Reference proteome</keyword>
<name>U2KXY5_9FIRM</name>
<evidence type="ECO:0000313" key="1">
    <source>
        <dbReference type="EMBL" id="ERJ96970.1"/>
    </source>
</evidence>
<proteinExistence type="predicted"/>
<dbReference type="EMBL" id="AWVF01000079">
    <property type="protein sequence ID" value="ERJ96970.1"/>
    <property type="molecule type" value="Genomic_DNA"/>
</dbReference>